<dbReference type="STRING" id="76021.BS329_31845"/>
<dbReference type="OrthoDB" id="3700074at2"/>
<comment type="caution">
    <text evidence="1">The sequence shown here is derived from an EMBL/GenBank/DDBJ whole genome shotgun (WGS) entry which is preliminary data.</text>
</comment>
<name>A0A1R0KIJ8_9PSEU</name>
<gene>
    <name evidence="1" type="ORF">BS329_31845</name>
</gene>
<accession>A0A1R0KIJ8</accession>
<evidence type="ECO:0000313" key="1">
    <source>
        <dbReference type="EMBL" id="OLZ45641.1"/>
    </source>
</evidence>
<reference evidence="1 2" key="1">
    <citation type="submission" date="2016-01" db="EMBL/GenBank/DDBJ databases">
        <title>Amycolatopsis coloradensis genome sequencing and assembly.</title>
        <authorList>
            <person name="Mayilraj S."/>
        </authorList>
    </citation>
    <scope>NUCLEOTIDE SEQUENCE [LARGE SCALE GENOMIC DNA]</scope>
    <source>
        <strain evidence="1 2">DSM 44225</strain>
    </source>
</reference>
<keyword evidence="2" id="KW-1185">Reference proteome</keyword>
<proteinExistence type="predicted"/>
<dbReference type="AlphaFoldDB" id="A0A1R0KIJ8"/>
<dbReference type="Proteomes" id="UP000187486">
    <property type="component" value="Unassembled WGS sequence"/>
</dbReference>
<dbReference type="EMBL" id="MQUQ01000019">
    <property type="protein sequence ID" value="OLZ45641.1"/>
    <property type="molecule type" value="Genomic_DNA"/>
</dbReference>
<evidence type="ECO:0000313" key="2">
    <source>
        <dbReference type="Proteomes" id="UP000187486"/>
    </source>
</evidence>
<sequence length="225" mass="24941">MATREKAEWPENSANKVQEKAEKYKHKGALSTLAMIRDGLFGNADRMEELAVWWGQAPYMVDSENAIDDSRNNLAAYWQGGGYDSYNTYAINATKRISRNEGVFNEIASTMESCIDIVYETYADAIGFISECANQLVEAATNLIEDWFNPPGEAANMIRVLNGFVQAVSDLIEASVRKMGDLRQMGVFLSRQANDFADVMKLAEPAGNPDLWAVKPVPKEPAAAR</sequence>
<dbReference type="RefSeq" id="WP_076165448.1">
    <property type="nucleotide sequence ID" value="NZ_JBEZVB010000015.1"/>
</dbReference>
<organism evidence="1 2">
    <name type="scientific">Amycolatopsis coloradensis</name>
    <dbReference type="NCBI Taxonomy" id="76021"/>
    <lineage>
        <taxon>Bacteria</taxon>
        <taxon>Bacillati</taxon>
        <taxon>Actinomycetota</taxon>
        <taxon>Actinomycetes</taxon>
        <taxon>Pseudonocardiales</taxon>
        <taxon>Pseudonocardiaceae</taxon>
        <taxon>Amycolatopsis</taxon>
    </lineage>
</organism>
<protein>
    <submittedName>
        <fullName evidence="1">Uncharacterized protein</fullName>
    </submittedName>
</protein>